<dbReference type="eggNOG" id="COG1295">
    <property type="taxonomic scope" value="Bacteria"/>
</dbReference>
<organism evidence="7 8">
    <name type="scientific">Thermomicrobium roseum (strain ATCC 27502 / DSM 5159 / P-2)</name>
    <dbReference type="NCBI Taxonomy" id="309801"/>
    <lineage>
        <taxon>Bacteria</taxon>
        <taxon>Pseudomonadati</taxon>
        <taxon>Thermomicrobiota</taxon>
        <taxon>Thermomicrobia</taxon>
        <taxon>Thermomicrobiales</taxon>
        <taxon>Thermomicrobiaceae</taxon>
        <taxon>Thermomicrobium</taxon>
    </lineage>
</organism>
<evidence type="ECO:0000256" key="1">
    <source>
        <dbReference type="ARBA" id="ARBA00004651"/>
    </source>
</evidence>
<reference evidence="7 8" key="1">
    <citation type="journal article" date="2009" name="PLoS ONE">
        <title>Complete genome sequence of the aerobic CO-oxidizing thermophile Thermomicrobium roseum.</title>
        <authorList>
            <person name="Wu D."/>
            <person name="Raymond J."/>
            <person name="Wu M."/>
            <person name="Chatterji S."/>
            <person name="Ren Q."/>
            <person name="Graham J.E."/>
            <person name="Bryant D.A."/>
            <person name="Robb F."/>
            <person name="Colman A."/>
            <person name="Tallon L.J."/>
            <person name="Badger J.H."/>
            <person name="Madupu R."/>
            <person name="Ward N.L."/>
            <person name="Eisen J.A."/>
        </authorList>
    </citation>
    <scope>NUCLEOTIDE SEQUENCE [LARGE SCALE GENOMIC DNA]</scope>
    <source>
        <strain evidence="8">ATCC 27502 / DSM 5159 / P-2</strain>
        <plasmid evidence="7">unnamed</plasmid>
    </source>
</reference>
<keyword evidence="2" id="KW-1003">Cell membrane</keyword>
<feature type="transmembrane region" description="Helical" evidence="6">
    <location>
        <begin position="51"/>
        <end position="70"/>
    </location>
</feature>
<keyword evidence="4 6" id="KW-1133">Transmembrane helix</keyword>
<keyword evidence="3 6" id="KW-0812">Transmembrane</keyword>
<keyword evidence="8" id="KW-1185">Reference proteome</keyword>
<feature type="transmembrane region" description="Helical" evidence="6">
    <location>
        <begin position="21"/>
        <end position="45"/>
    </location>
</feature>
<sequence length="154" mass="15503">MAAPERSASFVRDRLDGIGATLGALGLALLWFTIGGIVSGIALALPAALRFGSGLLASFVLFVLLYRFLLPAPSPSWRLVSGSALATALAWEATKFAITTAVQSIGGGSAVYGLLGAVTGILVAAQLAAALTLYGAALLATMTEQRSAPVAAQA</sequence>
<accession>B9L3C6</accession>
<dbReference type="AlphaFoldDB" id="B9L3C6"/>
<dbReference type="GO" id="GO:0005886">
    <property type="term" value="C:plasma membrane"/>
    <property type="evidence" value="ECO:0007669"/>
    <property type="project" value="UniProtKB-SubCell"/>
</dbReference>
<protein>
    <submittedName>
        <fullName evidence="7">Putative ribonuclease BN</fullName>
    </submittedName>
</protein>
<evidence type="ECO:0000256" key="2">
    <source>
        <dbReference type="ARBA" id="ARBA00022475"/>
    </source>
</evidence>
<dbReference type="Pfam" id="PF03631">
    <property type="entry name" value="Virul_fac_BrkB"/>
    <property type="match status" value="1"/>
</dbReference>
<dbReference type="Proteomes" id="UP000000447">
    <property type="component" value="Plasmid unnamed"/>
</dbReference>
<dbReference type="KEGG" id="tro:trd_A0290"/>
<dbReference type="EMBL" id="CP001276">
    <property type="protein sequence ID" value="ACM06524.1"/>
    <property type="molecule type" value="Genomic_DNA"/>
</dbReference>
<evidence type="ECO:0000256" key="5">
    <source>
        <dbReference type="ARBA" id="ARBA00023136"/>
    </source>
</evidence>
<dbReference type="RefSeq" id="WP_012642511.1">
    <property type="nucleotide sequence ID" value="NC_011961.1"/>
</dbReference>
<evidence type="ECO:0000313" key="7">
    <source>
        <dbReference type="EMBL" id="ACM06524.1"/>
    </source>
</evidence>
<evidence type="ECO:0000256" key="6">
    <source>
        <dbReference type="SAM" id="Phobius"/>
    </source>
</evidence>
<evidence type="ECO:0000256" key="4">
    <source>
        <dbReference type="ARBA" id="ARBA00022989"/>
    </source>
</evidence>
<comment type="subcellular location">
    <subcellularLocation>
        <location evidence="1">Cell membrane</location>
        <topology evidence="1">Multi-pass membrane protein</topology>
    </subcellularLocation>
</comment>
<evidence type="ECO:0000256" key="3">
    <source>
        <dbReference type="ARBA" id="ARBA00022692"/>
    </source>
</evidence>
<geneLocation type="plasmid" evidence="8">
    <name>Tros</name>
</geneLocation>
<proteinExistence type="predicted"/>
<evidence type="ECO:0000313" key="8">
    <source>
        <dbReference type="Proteomes" id="UP000000447"/>
    </source>
</evidence>
<keyword evidence="5 6" id="KW-0472">Membrane</keyword>
<dbReference type="InterPro" id="IPR017039">
    <property type="entry name" value="Virul_fac_BrkB"/>
</dbReference>
<feature type="transmembrane region" description="Helical" evidence="6">
    <location>
        <begin position="110"/>
        <end position="137"/>
    </location>
</feature>
<dbReference type="HOGENOM" id="CLU_1703409_0_0_0"/>
<feature type="transmembrane region" description="Helical" evidence="6">
    <location>
        <begin position="77"/>
        <end position="98"/>
    </location>
</feature>
<keyword evidence="7" id="KW-0614">Plasmid</keyword>
<name>B9L3C6_THERP</name>
<gene>
    <name evidence="7" type="ordered locus">trd_A0290</name>
</gene>